<evidence type="ECO:0000256" key="2">
    <source>
        <dbReference type="ARBA" id="ARBA00022898"/>
    </source>
</evidence>
<name>A0A1M6UA06_9BACT</name>
<dbReference type="CDD" id="cd00609">
    <property type="entry name" value="AAT_like"/>
    <property type="match status" value="1"/>
</dbReference>
<dbReference type="PANTHER" id="PTHR42885:SF1">
    <property type="entry name" value="THREONINE-PHOSPHATE DECARBOXYLASE"/>
    <property type="match status" value="1"/>
</dbReference>
<dbReference type="Gene3D" id="3.40.640.10">
    <property type="entry name" value="Type I PLP-dependent aspartate aminotransferase-like (Major domain)"/>
    <property type="match status" value="1"/>
</dbReference>
<reference evidence="5" key="1">
    <citation type="submission" date="2016-11" db="EMBL/GenBank/DDBJ databases">
        <authorList>
            <person name="Varghese N."/>
            <person name="Submissions S."/>
        </authorList>
    </citation>
    <scope>NUCLEOTIDE SEQUENCE [LARGE SCALE GENOMIC DNA]</scope>
    <source>
        <strain evidence="5">DSM 16219</strain>
    </source>
</reference>
<evidence type="ECO:0000256" key="1">
    <source>
        <dbReference type="ARBA" id="ARBA00001933"/>
    </source>
</evidence>
<comment type="cofactor">
    <cofactor evidence="1">
        <name>pyridoxal 5'-phosphate</name>
        <dbReference type="ChEBI" id="CHEBI:597326"/>
    </cofactor>
</comment>
<dbReference type="Proteomes" id="UP000183994">
    <property type="component" value="Unassembled WGS sequence"/>
</dbReference>
<dbReference type="InterPro" id="IPR015421">
    <property type="entry name" value="PyrdxlP-dep_Trfase_major"/>
</dbReference>
<keyword evidence="2" id="KW-0663">Pyridoxal phosphate</keyword>
<dbReference type="Pfam" id="PF00155">
    <property type="entry name" value="Aminotran_1_2"/>
    <property type="match status" value="1"/>
</dbReference>
<evidence type="ECO:0000313" key="5">
    <source>
        <dbReference type="Proteomes" id="UP000183994"/>
    </source>
</evidence>
<dbReference type="OrthoDB" id="9813612at2"/>
<protein>
    <submittedName>
        <fullName evidence="4">L-threonine O-3-phosphate decarboxylase</fullName>
    </submittedName>
</protein>
<dbReference type="InterPro" id="IPR015422">
    <property type="entry name" value="PyrdxlP-dep_Trfase_small"/>
</dbReference>
<dbReference type="InterPro" id="IPR015424">
    <property type="entry name" value="PyrdxlP-dep_Trfase"/>
</dbReference>
<dbReference type="RefSeq" id="WP_073477879.1">
    <property type="nucleotide sequence ID" value="NZ_FQZU01000030.1"/>
</dbReference>
<accession>A0A1M6UA06</accession>
<dbReference type="Gene3D" id="3.90.1150.10">
    <property type="entry name" value="Aspartate Aminotransferase, domain 1"/>
    <property type="match status" value="1"/>
</dbReference>
<evidence type="ECO:0000259" key="3">
    <source>
        <dbReference type="Pfam" id="PF00155"/>
    </source>
</evidence>
<dbReference type="SUPFAM" id="SSF53383">
    <property type="entry name" value="PLP-dependent transferases"/>
    <property type="match status" value="1"/>
</dbReference>
<organism evidence="4 5">
    <name type="scientific">Desulfatibacillum alkenivorans DSM 16219</name>
    <dbReference type="NCBI Taxonomy" id="1121393"/>
    <lineage>
        <taxon>Bacteria</taxon>
        <taxon>Pseudomonadati</taxon>
        <taxon>Thermodesulfobacteriota</taxon>
        <taxon>Desulfobacteria</taxon>
        <taxon>Desulfobacterales</taxon>
        <taxon>Desulfatibacillaceae</taxon>
        <taxon>Desulfatibacillum</taxon>
    </lineage>
</organism>
<dbReference type="InterPro" id="IPR004839">
    <property type="entry name" value="Aminotransferase_I/II_large"/>
</dbReference>
<dbReference type="STRING" id="1121393.SAMN02745216_03835"/>
<dbReference type="PANTHER" id="PTHR42885">
    <property type="entry name" value="HISTIDINOL-PHOSPHATE AMINOTRANSFERASE-RELATED"/>
    <property type="match status" value="1"/>
</dbReference>
<dbReference type="AlphaFoldDB" id="A0A1M6UA06"/>
<proteinExistence type="predicted"/>
<keyword evidence="5" id="KW-1185">Reference proteome</keyword>
<dbReference type="GO" id="GO:0030170">
    <property type="term" value="F:pyridoxal phosphate binding"/>
    <property type="evidence" value="ECO:0007669"/>
    <property type="project" value="InterPro"/>
</dbReference>
<sequence length="366" mass="39604">MIAGHGGNIAEAAAKMGLTPSGIMDMSSNTNPLGPMPGMLEHLKNSMDCAVNLPEADAGSTTRAFADLHGMDPAKVLAAGGTTQFIYSLPRILSSGKALVLGPTYADYADACAMNKMPFARGFTEPGDSFKHDLPDMVKAAKDSQLVFLCNPNNPTGDLYSRDKIQWTAGKCPGTVFVVDESYLPFVRDYADYSLAKAGMDNVIVLSSFSKIFKVPGLRIGFAISPPRLKEKLEAFQLPWSVGSLAQKAVQFALDNREDALAYIAKTAEYTARERKAMEDRAARADGLTAFPGATPFVLFRLPEGLDSQIVWQKMLEKRLLIRNCSNFQGLGPAYVRISLKDPQSNARAADLLASLANDFMEKESA</sequence>
<gene>
    <name evidence="4" type="ORF">SAMN02745216_03835</name>
</gene>
<feature type="domain" description="Aminotransferase class I/classII large" evidence="3">
    <location>
        <begin position="23"/>
        <end position="351"/>
    </location>
</feature>
<dbReference type="EMBL" id="FQZU01000030">
    <property type="protein sequence ID" value="SHK65990.1"/>
    <property type="molecule type" value="Genomic_DNA"/>
</dbReference>
<evidence type="ECO:0000313" key="4">
    <source>
        <dbReference type="EMBL" id="SHK65990.1"/>
    </source>
</evidence>